<name>A0ABP9IMR4_9ACTN</name>
<evidence type="ECO:0000256" key="3">
    <source>
        <dbReference type="SAM" id="Phobius"/>
    </source>
</evidence>
<evidence type="ECO:0000313" key="8">
    <source>
        <dbReference type="EMBL" id="GAA5003365.1"/>
    </source>
</evidence>
<keyword evidence="3" id="KW-0812">Transmembrane</keyword>
<feature type="domain" description="Teneurin-like YD-shell" evidence="7">
    <location>
        <begin position="1292"/>
        <end position="1370"/>
    </location>
</feature>
<comment type="caution">
    <text evidence="8">The sequence shown here is derived from an EMBL/GenBank/DDBJ whole genome shotgun (WGS) entry which is preliminary data.</text>
</comment>
<dbReference type="PANTHER" id="PTHR32305">
    <property type="match status" value="1"/>
</dbReference>
<dbReference type="NCBIfam" id="TIGR01643">
    <property type="entry name" value="YD_repeat_2x"/>
    <property type="match status" value="12"/>
</dbReference>
<keyword evidence="9" id="KW-1185">Reference proteome</keyword>
<dbReference type="InterPro" id="IPR049082">
    <property type="entry name" value="T7SS_signal"/>
</dbReference>
<feature type="domain" description="Teneurin-like YD-shell" evidence="7">
    <location>
        <begin position="638"/>
        <end position="808"/>
    </location>
</feature>
<dbReference type="InterPro" id="IPR006530">
    <property type="entry name" value="YD"/>
</dbReference>
<dbReference type="InterPro" id="IPR044929">
    <property type="entry name" value="DNA/RNA_non-sp_Endonuclease_sf"/>
</dbReference>
<feature type="compositionally biased region" description="Basic and acidic residues" evidence="2">
    <location>
        <begin position="7"/>
        <end position="22"/>
    </location>
</feature>
<organism evidence="8 9">
    <name type="scientific">Streptomyces siamensis</name>
    <dbReference type="NCBI Taxonomy" id="1274986"/>
    <lineage>
        <taxon>Bacteria</taxon>
        <taxon>Bacillati</taxon>
        <taxon>Actinomycetota</taxon>
        <taxon>Actinomycetes</taxon>
        <taxon>Kitasatosporales</taxon>
        <taxon>Streptomycetaceae</taxon>
        <taxon>Streptomyces</taxon>
    </lineage>
</organism>
<dbReference type="InterPro" id="IPR045351">
    <property type="entry name" value="DUF6531"/>
</dbReference>
<dbReference type="Pfam" id="PF25023">
    <property type="entry name" value="TEN_YD-shell"/>
    <property type="match status" value="2"/>
</dbReference>
<dbReference type="RefSeq" id="WP_345644519.1">
    <property type="nucleotide sequence ID" value="NZ_BAABKB010000003.1"/>
</dbReference>
<accession>A0ABP9IMR4</accession>
<feature type="domain" description="Type VII secretion system protein EssD-like" evidence="4">
    <location>
        <begin position="1402"/>
        <end position="1517"/>
    </location>
</feature>
<keyword evidence="3" id="KW-1133">Transmembrane helix</keyword>
<dbReference type="EMBL" id="BAABKB010000003">
    <property type="protein sequence ID" value="GAA5003365.1"/>
    <property type="molecule type" value="Genomic_DNA"/>
</dbReference>
<feature type="domain" description="DUF6531" evidence="5">
    <location>
        <begin position="371"/>
        <end position="443"/>
    </location>
</feature>
<dbReference type="Gene3D" id="2.180.10.10">
    <property type="entry name" value="RHS repeat-associated core"/>
    <property type="match status" value="3"/>
</dbReference>
<evidence type="ECO:0008006" key="10">
    <source>
        <dbReference type="Google" id="ProtNLM"/>
    </source>
</evidence>
<evidence type="ECO:0000259" key="7">
    <source>
        <dbReference type="Pfam" id="PF25023"/>
    </source>
</evidence>
<proteinExistence type="predicted"/>
<dbReference type="Gene3D" id="1.20.120.330">
    <property type="entry name" value="Nucleotidyltransferases domain 2"/>
    <property type="match status" value="1"/>
</dbReference>
<evidence type="ECO:0000313" key="9">
    <source>
        <dbReference type="Proteomes" id="UP001501759"/>
    </source>
</evidence>
<evidence type="ECO:0000259" key="6">
    <source>
        <dbReference type="Pfam" id="PF21725"/>
    </source>
</evidence>
<dbReference type="Pfam" id="PF20148">
    <property type="entry name" value="DUF6531"/>
    <property type="match status" value="1"/>
</dbReference>
<gene>
    <name evidence="8" type="ORF">GCM10023335_19120</name>
</gene>
<dbReference type="NCBIfam" id="TIGR03696">
    <property type="entry name" value="Rhs_assc_core"/>
    <property type="match status" value="1"/>
</dbReference>
<feature type="transmembrane region" description="Helical" evidence="3">
    <location>
        <begin position="249"/>
        <end position="279"/>
    </location>
</feature>
<evidence type="ECO:0000259" key="5">
    <source>
        <dbReference type="Pfam" id="PF20148"/>
    </source>
</evidence>
<feature type="compositionally biased region" description="Basic and acidic residues" evidence="2">
    <location>
        <begin position="133"/>
        <end position="171"/>
    </location>
</feature>
<dbReference type="InterPro" id="IPR056823">
    <property type="entry name" value="TEN-like_YD-shell"/>
</dbReference>
<dbReference type="PANTHER" id="PTHR32305:SF15">
    <property type="entry name" value="PROTEIN RHSA-RELATED"/>
    <property type="match status" value="1"/>
</dbReference>
<dbReference type="InterPro" id="IPR044927">
    <property type="entry name" value="Endonuclea_NS_2"/>
</dbReference>
<reference evidence="9" key="1">
    <citation type="journal article" date="2019" name="Int. J. Syst. Evol. Microbiol.">
        <title>The Global Catalogue of Microorganisms (GCM) 10K type strain sequencing project: providing services to taxonomists for standard genome sequencing and annotation.</title>
        <authorList>
            <consortium name="The Broad Institute Genomics Platform"/>
            <consortium name="The Broad Institute Genome Sequencing Center for Infectious Disease"/>
            <person name="Wu L."/>
            <person name="Ma J."/>
        </authorList>
    </citation>
    <scope>NUCLEOTIDE SEQUENCE [LARGE SCALE GENOMIC DNA]</scope>
    <source>
        <strain evidence="9">JCM 18409</strain>
    </source>
</reference>
<dbReference type="InterPro" id="IPR031325">
    <property type="entry name" value="RHS_repeat"/>
</dbReference>
<feature type="region of interest" description="Disordered" evidence="2">
    <location>
        <begin position="1"/>
        <end position="22"/>
    </location>
</feature>
<feature type="domain" description="Putative T7SS secretion signal" evidence="6">
    <location>
        <begin position="21"/>
        <end position="220"/>
    </location>
</feature>
<dbReference type="Pfam" id="PF21725">
    <property type="entry name" value="T7SS_signal"/>
    <property type="match status" value="1"/>
</dbReference>
<keyword evidence="3" id="KW-0472">Membrane</keyword>
<dbReference type="Pfam" id="PF13930">
    <property type="entry name" value="Endonuclea_NS_2"/>
    <property type="match status" value="1"/>
</dbReference>
<evidence type="ECO:0000259" key="4">
    <source>
        <dbReference type="Pfam" id="PF13930"/>
    </source>
</evidence>
<dbReference type="Proteomes" id="UP001501759">
    <property type="component" value="Unassembled WGS sequence"/>
</dbReference>
<dbReference type="Pfam" id="PF05593">
    <property type="entry name" value="RHS_repeat"/>
    <property type="match status" value="5"/>
</dbReference>
<dbReference type="InterPro" id="IPR050708">
    <property type="entry name" value="T6SS_VgrG/RHS"/>
</dbReference>
<feature type="compositionally biased region" description="Low complexity" evidence="2">
    <location>
        <begin position="119"/>
        <end position="132"/>
    </location>
</feature>
<keyword evidence="1" id="KW-0677">Repeat</keyword>
<evidence type="ECO:0000256" key="2">
    <source>
        <dbReference type="SAM" id="MobiDB-lite"/>
    </source>
</evidence>
<feature type="region of interest" description="Disordered" evidence="2">
    <location>
        <begin position="114"/>
        <end position="189"/>
    </location>
</feature>
<dbReference type="Gene3D" id="3.40.570.10">
    <property type="entry name" value="Extracellular Endonuclease, subunit A"/>
    <property type="match status" value="1"/>
</dbReference>
<protein>
    <recommendedName>
        <fullName evidence="10">Type IV secretion protein Rhs</fullName>
    </recommendedName>
</protein>
<dbReference type="InterPro" id="IPR022385">
    <property type="entry name" value="Rhs_assc_core"/>
</dbReference>
<sequence>MAGNRPGDWHVLDLDKDPTPGDPDRVRHLAKNLHDFADDVGEALRSVKGMADEDAVLKWAGKSAKAFGDEFSGVPKQLKKLKKSYEMAGDALAVYWPVLERAQALADKALAKGREARSDLSSAKSRLSSADSWVERANEEADKYKDDPTGSKDKEKPDEGKVRAATRDAQHAKSAQTSARSDVTSASGALDAAKKMAEDARKMREEAARTAKTKIDEASDAGIHNRKWWEEVGDWFSDNWDTIVAVCKVVVAVVGIIAMIIGGPILGAIVLIAALVVLADTLNKYRKGQASLWDVAFAALDCIPGGKGITTLGGLAKGFKSLGKMGLKGMAQGLRGLGKSARGMLGDAASGMAARTKNAYGRLKELVRGCGDPVDMATGKMFLSQTDVLLPGTLPLVFTRRVESGYRAGWWFGPSWSSTVDQRLEIDDQGTVFVTEDGLLLAYAHPLGPDEPVLPDVGPRWPLVRLDNGEYRVDDRSRGVTRWFARPVAGVALLRRITDRNGSAIEFDYDEAGTPLAIRHSAGYHVRISTSDHRVTGIHLVGGDAEGVDVTVMSYGYTDGSLTSVVNSSGLPLRFGYDEQLRVTSWRDTNNSSYTYVYDQWDRCVEEGGEAGHLAVSIDYDDVDQAWPDDRITTLTTSEGAVTRFVVNDAFLVVAEVDACGGVTRSEYDADQRLVSATDAMGHITRFTYDPSGHLVAVERPDGGSTRCTYNDLGRVASVTLADGSTISRTYDGRGNCTSVTDPLGATTQYEYDETGQICAVTDALGATTSVRNNPAGQPIEITDPLGHRLTRDYDPFGRVRATTDPLGSVSRYWWTTEGKIARFVGPDGTEQQWSYDGEGNCLRHVDANGGVTTYEYTHFDLLSARTGPDGSRYEFTYSPSLRLTRVLGPERLAWTYRYDAVGRLVGEQDFDGRQVAYDRDPAGRVVARTNPLGEVVRYTLDELGRTVRKDAAGKVTTYVYDRGGMLQSAVNPDCEITWHRDGAGRVVAETVNGRTLSCRYDARGRRVARTTPAGATAEYAYDDAGRPVSLVTSGRVIDFRHDAAGHEISRLWGDSTALTQDWDPAGRLVGQTLSAAGEPVEQRSYAFRADGHLSVIDDLLGGRTEFGLDGTGRVTEVRARDWVEAYAYDAAGNQTRAAWPARQSGKDVQGDRAFEGTKLNRAGSVHYEYDAVGRIVTRRRTRLSRKPDEWRYEWDAENRLMSVTTPDGMVWRYLYDPFGRRIAKHKLTADGGTAVEVTLFTWDGSVVTEQTTTAADLPQPVTLTWDHDGIRPLAQTERITDASSQEEIDSRFFAIVTDLIGTPTELVDEAGTVAWRARRTLWGVTAWAANSATYTPLRFPGQYHDPETGLHYNHHRYYDPETARYASQDPLGLELAPNPVAYVHNPWTWADPLGLGPCNGVYAYNGQVHYLPLDEYGRATGVDALITRDMLRQGTPAASEIHPSGWSGHGTLYNEGRGHLLADRLGGSGDLEENLVTLTQDPTNTPIMRDQIEQQIFDAVDGGQMVTYHVRAHYPEPGDVAPHQLTFHARGDGGFRLDRVLENPAGMFRLGETEML</sequence>
<feature type="compositionally biased region" description="Polar residues" evidence="2">
    <location>
        <begin position="173"/>
        <end position="187"/>
    </location>
</feature>
<evidence type="ECO:0000256" key="1">
    <source>
        <dbReference type="ARBA" id="ARBA00022737"/>
    </source>
</evidence>